<dbReference type="InterPro" id="IPR052353">
    <property type="entry name" value="Benzoxazolinone_Detox_Enz"/>
</dbReference>
<dbReference type="GO" id="GO:0030170">
    <property type="term" value="F:pyridoxal phosphate binding"/>
    <property type="evidence" value="ECO:0007669"/>
    <property type="project" value="InterPro"/>
</dbReference>
<organism evidence="2 3">
    <name type="scientific">Lujinxingia litoralis</name>
    <dbReference type="NCBI Taxonomy" id="2211119"/>
    <lineage>
        <taxon>Bacteria</taxon>
        <taxon>Deltaproteobacteria</taxon>
        <taxon>Bradymonadales</taxon>
        <taxon>Lujinxingiaceae</taxon>
        <taxon>Lujinxingia</taxon>
    </lineage>
</organism>
<proteinExistence type="predicted"/>
<dbReference type="OrthoDB" id="9786134at2"/>
<evidence type="ECO:0000259" key="1">
    <source>
        <dbReference type="PROSITE" id="PS51340"/>
    </source>
</evidence>
<dbReference type="InterPro" id="IPR005302">
    <property type="entry name" value="MoCF_Sase_C"/>
</dbReference>
<dbReference type="PROSITE" id="PS51340">
    <property type="entry name" value="MOSC"/>
    <property type="match status" value="1"/>
</dbReference>
<evidence type="ECO:0000313" key="3">
    <source>
        <dbReference type="Proteomes" id="UP000249169"/>
    </source>
</evidence>
<dbReference type="EMBL" id="QHKO01000015">
    <property type="protein sequence ID" value="RAL20079.1"/>
    <property type="molecule type" value="Genomic_DNA"/>
</dbReference>
<dbReference type="GO" id="GO:0030151">
    <property type="term" value="F:molybdenum ion binding"/>
    <property type="evidence" value="ECO:0007669"/>
    <property type="project" value="InterPro"/>
</dbReference>
<dbReference type="PANTHER" id="PTHR30212:SF2">
    <property type="entry name" value="PROTEIN YIIM"/>
    <property type="match status" value="1"/>
</dbReference>
<accession>A0A328C1A7</accession>
<feature type="domain" description="MOSC" evidence="1">
    <location>
        <begin position="38"/>
        <end position="172"/>
    </location>
</feature>
<gene>
    <name evidence="2" type="ORF">DL240_18790</name>
</gene>
<protein>
    <submittedName>
        <fullName evidence="2">MOSC domain-containing protein</fullName>
    </submittedName>
</protein>
<dbReference type="Gene3D" id="2.40.33.20">
    <property type="entry name" value="PK beta-barrel domain-like"/>
    <property type="match status" value="1"/>
</dbReference>
<reference evidence="2 3" key="1">
    <citation type="submission" date="2018-05" db="EMBL/GenBank/DDBJ databases">
        <title>Lujinxingia marina gen. nov. sp. nov., a new facultative anaerobic member of the class Deltaproteobacteria, and proposal of Lujinxingaceae fam. nov.</title>
        <authorList>
            <person name="Li C.-M."/>
        </authorList>
    </citation>
    <scope>NUCLEOTIDE SEQUENCE [LARGE SCALE GENOMIC DNA]</scope>
    <source>
        <strain evidence="2 3">B210</strain>
    </source>
</reference>
<dbReference type="SUPFAM" id="SSF50800">
    <property type="entry name" value="PK beta-barrel domain-like"/>
    <property type="match status" value="1"/>
</dbReference>
<keyword evidence="3" id="KW-1185">Reference proteome</keyword>
<dbReference type="Proteomes" id="UP000249169">
    <property type="component" value="Unassembled WGS sequence"/>
</dbReference>
<dbReference type="Pfam" id="PF03473">
    <property type="entry name" value="MOSC"/>
    <property type="match status" value="1"/>
</dbReference>
<evidence type="ECO:0000313" key="2">
    <source>
        <dbReference type="EMBL" id="RAL20079.1"/>
    </source>
</evidence>
<dbReference type="Pfam" id="PF03475">
    <property type="entry name" value="YiiM_3-alpha"/>
    <property type="match status" value="1"/>
</dbReference>
<dbReference type="RefSeq" id="WP_111731438.1">
    <property type="nucleotide sequence ID" value="NZ_QHKO01000015.1"/>
</dbReference>
<sequence length="237" mass="26613">MVNEARIVSLRVGMPRELGRAGAQDPLERPWRTGFVKEEVRGALWLDWENFEGDGQADRKHHGGVEKAVCVYSTAHLAYWSKRLWRAMGPGAFGENLSVEGLVEEDVCVGDVYRVGSALVRVTQPRSPCWKLARMHGEKKLALWVQQTGFCGWYFGVVERGLVEAGQALTLVERPFPQWSIAEVHAVRYLRREDREAASLLAGCSALSRTWREALEKRAARGEEGDEARRLIGPNQG</sequence>
<dbReference type="PANTHER" id="PTHR30212">
    <property type="entry name" value="PROTEIN YIIM"/>
    <property type="match status" value="1"/>
</dbReference>
<name>A0A328C1A7_9DELT</name>
<dbReference type="InterPro" id="IPR011037">
    <property type="entry name" value="Pyrv_Knase-like_insert_dom_sf"/>
</dbReference>
<comment type="caution">
    <text evidence="2">The sequence shown here is derived from an EMBL/GenBank/DDBJ whole genome shotgun (WGS) entry which is preliminary data.</text>
</comment>
<dbReference type="AlphaFoldDB" id="A0A328C1A7"/>
<dbReference type="InterPro" id="IPR005163">
    <property type="entry name" value="Tri_helical_YiiM-like"/>
</dbReference>
<dbReference type="GO" id="GO:0003824">
    <property type="term" value="F:catalytic activity"/>
    <property type="evidence" value="ECO:0007669"/>
    <property type="project" value="InterPro"/>
</dbReference>